<evidence type="ECO:0000313" key="3">
    <source>
        <dbReference type="Proteomes" id="UP000712673"/>
    </source>
</evidence>
<organism evidence="2 3">
    <name type="scientific">Tectimicrobiota bacterium</name>
    <dbReference type="NCBI Taxonomy" id="2528274"/>
    <lineage>
        <taxon>Bacteria</taxon>
        <taxon>Pseudomonadati</taxon>
        <taxon>Nitrospinota/Tectimicrobiota group</taxon>
        <taxon>Candidatus Tectimicrobiota</taxon>
    </lineage>
</organism>
<gene>
    <name evidence="2" type="ORF">FJZ47_05260</name>
</gene>
<evidence type="ECO:0000259" key="1">
    <source>
        <dbReference type="Pfam" id="PF14319"/>
    </source>
</evidence>
<comment type="caution">
    <text evidence="2">The sequence shown here is derived from an EMBL/GenBank/DDBJ whole genome shotgun (WGS) entry which is preliminary data.</text>
</comment>
<accession>A0A938B2X2</accession>
<protein>
    <recommendedName>
        <fullName evidence="1">Transposase zinc-binding domain-containing protein</fullName>
    </recommendedName>
</protein>
<evidence type="ECO:0000313" key="2">
    <source>
        <dbReference type="EMBL" id="MBM3223200.1"/>
    </source>
</evidence>
<dbReference type="AlphaFoldDB" id="A0A938B2X2"/>
<reference evidence="2" key="1">
    <citation type="submission" date="2019-03" db="EMBL/GenBank/DDBJ databases">
        <title>Lake Tanganyika Metagenome-Assembled Genomes (MAGs).</title>
        <authorList>
            <person name="Tran P."/>
        </authorList>
    </citation>
    <scope>NUCLEOTIDE SEQUENCE</scope>
    <source>
        <strain evidence="2">K_DeepCast_65m_m2_066</strain>
    </source>
</reference>
<dbReference type="Pfam" id="PF14319">
    <property type="entry name" value="Zn_Tnp_IS91"/>
    <property type="match status" value="1"/>
</dbReference>
<name>A0A938B2X2_UNCTE</name>
<sequence>MALVTLQTIFHDALPAYAQSHPLPAHVRRAARAIMPCRTAALGGHIQACPDGPIERIWSNACRQRSCPQWSYLRPSAGAPSNGPGSWPATMIMSSSPCHTTSIPWGSPTCR</sequence>
<proteinExistence type="predicted"/>
<dbReference type="Proteomes" id="UP000712673">
    <property type="component" value="Unassembled WGS sequence"/>
</dbReference>
<feature type="domain" description="Transposase zinc-binding" evidence="1">
    <location>
        <begin position="9"/>
        <end position="69"/>
    </location>
</feature>
<dbReference type="EMBL" id="VGLS01000109">
    <property type="protein sequence ID" value="MBM3223200.1"/>
    <property type="molecule type" value="Genomic_DNA"/>
</dbReference>
<dbReference type="InterPro" id="IPR026889">
    <property type="entry name" value="Zn_Tnp"/>
</dbReference>